<dbReference type="GO" id="GO:0003700">
    <property type="term" value="F:DNA-binding transcription factor activity"/>
    <property type="evidence" value="ECO:0007669"/>
    <property type="project" value="InterPro"/>
</dbReference>
<dbReference type="Pfam" id="PF14526">
    <property type="entry name" value="Cass2"/>
    <property type="match status" value="1"/>
</dbReference>
<sequence>MCLPSSLRLPTIGRLSSSTVTVLTVCAILSVVGCNKLKSKTNMQHYIPAVRKALAYIENQLAHPISLEAVAETAGYSLYHFQRLFAALVGEPLADYIRKRRLTEAANKLMRTKISILNIALEAQFESQQSFHRAFKRFFNQAPGAFRRKPQPFFQGRPPVSQEMLKNLAGDFCALHDEVLQEEAWYVGMGRALGADHVQEAGRLWHDFMSRQHEINGRCSDQTYGVCMNKDADIPSRYGSYLTYLACCRVERVPDEVPPGMIRRLIPGARYARFRHDGPLDAFASTLDFIWGKFLPESDYDRLDGPDMEIYDADFDPIGETVRIDVLIPVAIGEAAQN</sequence>
<dbReference type="PROSITE" id="PS00041">
    <property type="entry name" value="HTH_ARAC_FAMILY_1"/>
    <property type="match status" value="1"/>
</dbReference>
<dbReference type="Pfam" id="PF12833">
    <property type="entry name" value="HTH_18"/>
    <property type="match status" value="1"/>
</dbReference>
<dbReference type="InterPro" id="IPR050959">
    <property type="entry name" value="MarA-like"/>
</dbReference>
<evidence type="ECO:0000259" key="4">
    <source>
        <dbReference type="PROSITE" id="PS01124"/>
    </source>
</evidence>
<reference evidence="6" key="1">
    <citation type="submission" date="2017-04" db="EMBL/GenBank/DDBJ databases">
        <authorList>
            <person name="Varghese N."/>
            <person name="Submissions S."/>
        </authorList>
    </citation>
    <scope>NUCLEOTIDE SEQUENCE [LARGE SCALE GENOMIC DNA]</scope>
    <source>
        <strain evidence="6">RKEM611</strain>
    </source>
</reference>
<keyword evidence="2" id="KW-0238">DNA-binding</keyword>
<gene>
    <name evidence="5" type="ORF">SAMN06296036_102427</name>
</gene>
<dbReference type="InterPro" id="IPR029441">
    <property type="entry name" value="Cass2"/>
</dbReference>
<dbReference type="Proteomes" id="UP000192907">
    <property type="component" value="Unassembled WGS sequence"/>
</dbReference>
<evidence type="ECO:0000313" key="5">
    <source>
        <dbReference type="EMBL" id="SME98175.1"/>
    </source>
</evidence>
<dbReference type="Gene3D" id="3.20.80.10">
    <property type="entry name" value="Regulatory factor, effector binding domain"/>
    <property type="match status" value="1"/>
</dbReference>
<protein>
    <submittedName>
        <fullName evidence="5">Transcriptional regulator, AraC family</fullName>
    </submittedName>
</protein>
<dbReference type="SMART" id="SM00342">
    <property type="entry name" value="HTH_ARAC"/>
    <property type="match status" value="1"/>
</dbReference>
<dbReference type="InterPro" id="IPR018060">
    <property type="entry name" value="HTH_AraC"/>
</dbReference>
<dbReference type="SMART" id="SM00871">
    <property type="entry name" value="AraC_E_bind"/>
    <property type="match status" value="1"/>
</dbReference>
<dbReference type="AlphaFoldDB" id="A0A1Y6BF40"/>
<evidence type="ECO:0000256" key="1">
    <source>
        <dbReference type="ARBA" id="ARBA00023015"/>
    </source>
</evidence>
<proteinExistence type="predicted"/>
<dbReference type="InterPro" id="IPR009057">
    <property type="entry name" value="Homeodomain-like_sf"/>
</dbReference>
<name>A0A1Y6BF40_9BACT</name>
<evidence type="ECO:0000313" key="6">
    <source>
        <dbReference type="Proteomes" id="UP000192907"/>
    </source>
</evidence>
<evidence type="ECO:0000256" key="2">
    <source>
        <dbReference type="ARBA" id="ARBA00023125"/>
    </source>
</evidence>
<dbReference type="SUPFAM" id="SSF55136">
    <property type="entry name" value="Probable bacterial effector-binding domain"/>
    <property type="match status" value="1"/>
</dbReference>
<keyword evidence="3" id="KW-0804">Transcription</keyword>
<dbReference type="InterPro" id="IPR018062">
    <property type="entry name" value="HTH_AraC-typ_CS"/>
</dbReference>
<dbReference type="EMBL" id="FWZT01000002">
    <property type="protein sequence ID" value="SME98175.1"/>
    <property type="molecule type" value="Genomic_DNA"/>
</dbReference>
<dbReference type="SUPFAM" id="SSF46689">
    <property type="entry name" value="Homeodomain-like"/>
    <property type="match status" value="2"/>
</dbReference>
<feature type="domain" description="HTH araC/xylS-type" evidence="4">
    <location>
        <begin position="51"/>
        <end position="149"/>
    </location>
</feature>
<dbReference type="InterPro" id="IPR010499">
    <property type="entry name" value="AraC_E-bd"/>
</dbReference>
<dbReference type="PANTHER" id="PTHR47504:SF5">
    <property type="entry name" value="RIGHT ORIGIN-BINDING PROTEIN"/>
    <property type="match status" value="1"/>
</dbReference>
<organism evidence="5 6">
    <name type="scientific">Pseudobacteriovorax antillogorgiicola</name>
    <dbReference type="NCBI Taxonomy" id="1513793"/>
    <lineage>
        <taxon>Bacteria</taxon>
        <taxon>Pseudomonadati</taxon>
        <taxon>Bdellovibrionota</taxon>
        <taxon>Oligoflexia</taxon>
        <taxon>Oligoflexales</taxon>
        <taxon>Pseudobacteriovoracaceae</taxon>
        <taxon>Pseudobacteriovorax</taxon>
    </lineage>
</organism>
<dbReference type="PANTHER" id="PTHR47504">
    <property type="entry name" value="RIGHT ORIGIN-BINDING PROTEIN"/>
    <property type="match status" value="1"/>
</dbReference>
<keyword evidence="1" id="KW-0805">Transcription regulation</keyword>
<dbReference type="Gene3D" id="1.10.10.60">
    <property type="entry name" value="Homeodomain-like"/>
    <property type="match status" value="2"/>
</dbReference>
<dbReference type="STRING" id="1513793.SAMN06296036_102427"/>
<dbReference type="GO" id="GO:0043565">
    <property type="term" value="F:sequence-specific DNA binding"/>
    <property type="evidence" value="ECO:0007669"/>
    <property type="project" value="InterPro"/>
</dbReference>
<keyword evidence="6" id="KW-1185">Reference proteome</keyword>
<dbReference type="InterPro" id="IPR011256">
    <property type="entry name" value="Reg_factor_effector_dom_sf"/>
</dbReference>
<evidence type="ECO:0000256" key="3">
    <source>
        <dbReference type="ARBA" id="ARBA00023163"/>
    </source>
</evidence>
<dbReference type="PROSITE" id="PS01124">
    <property type="entry name" value="HTH_ARAC_FAMILY_2"/>
    <property type="match status" value="1"/>
</dbReference>
<accession>A0A1Y6BF40</accession>